<dbReference type="InterPro" id="IPR036188">
    <property type="entry name" value="FAD/NAD-bd_sf"/>
</dbReference>
<dbReference type="EMBL" id="FJOG01000005">
    <property type="protein sequence ID" value="CZR54658.1"/>
    <property type="molecule type" value="Genomic_DNA"/>
</dbReference>
<dbReference type="Gene3D" id="3.50.50.60">
    <property type="entry name" value="FAD/NAD(P)-binding domain"/>
    <property type="match status" value="1"/>
</dbReference>
<accession>A0A1L7WPF9</accession>
<proteinExistence type="predicted"/>
<dbReference type="PANTHER" id="PTHR13847:SF213">
    <property type="entry name" value="DEPENDENT OXIDOREDUCTASE, PUTATIVE-RELATED"/>
    <property type="match status" value="1"/>
</dbReference>
<evidence type="ECO:0000313" key="2">
    <source>
        <dbReference type="EMBL" id="CZR54658.1"/>
    </source>
</evidence>
<dbReference type="Proteomes" id="UP000184330">
    <property type="component" value="Unassembled WGS sequence"/>
</dbReference>
<evidence type="ECO:0000259" key="1">
    <source>
        <dbReference type="Pfam" id="PF01266"/>
    </source>
</evidence>
<feature type="domain" description="FAD dependent oxidoreductase" evidence="1">
    <location>
        <begin position="74"/>
        <end position="469"/>
    </location>
</feature>
<gene>
    <name evidence="2" type="ORF">PAC_04542</name>
</gene>
<sequence>MGGIISSLHQTYRIIILAIAELRKSDAQFTAVITRINAGPGLPRSKSTKPFWLNDPLFSELVNIQSPRLPTNADIVIIGSGITGAAIAWTLVQQCHRLGLKKKIVVVEARELSSGATGRNGGHIKTASYKTFAELKGKLGVEKALQVVRFQLMHLECLVNLCEQGNFEAAECRRVETADLVLGGEELEKAKREVEEFKRHLPDVDVKVWENEEARERFGINEHVAGAISYEAGALWPYRLVVSIWNELLSDTMSGVVLETSTPAESIDNKGSEGHQFRVHTPRGIIEVGQIVHATNAFAAHLLPGLKGKMAGVRGHMTAQKPDPDFPGVEGKRSWSIAYDSGFDYMTKRPGKAGEIMLGGGYTRSSSKGLSDLGVWEDDSTDPLVEAHLQGIVPAVFGDKARENRLVQSWSGIMGFTADVLPFVGKLDPRITGRTPKKVSESVSSSEWIAAGFCGEGMVMAWLSGVAVALMILGLDDEEALESPGCPAGKSQVPKKNFCIQIRKQGKALRHLPNVVVQVASLKSWDVCRCEKIASIERSKSGPLFARQASSELHAQLDNRPDQIDRERVT</sequence>
<dbReference type="OrthoDB" id="429143at2759"/>
<keyword evidence="3" id="KW-1185">Reference proteome</keyword>
<dbReference type="Gene3D" id="3.30.9.10">
    <property type="entry name" value="D-Amino Acid Oxidase, subunit A, domain 2"/>
    <property type="match status" value="1"/>
</dbReference>
<dbReference type="InterPro" id="IPR006076">
    <property type="entry name" value="FAD-dep_OxRdtase"/>
</dbReference>
<dbReference type="GO" id="GO:0005737">
    <property type="term" value="C:cytoplasm"/>
    <property type="evidence" value="ECO:0007669"/>
    <property type="project" value="TreeGrafter"/>
</dbReference>
<organism evidence="2 3">
    <name type="scientific">Phialocephala subalpina</name>
    <dbReference type="NCBI Taxonomy" id="576137"/>
    <lineage>
        <taxon>Eukaryota</taxon>
        <taxon>Fungi</taxon>
        <taxon>Dikarya</taxon>
        <taxon>Ascomycota</taxon>
        <taxon>Pezizomycotina</taxon>
        <taxon>Leotiomycetes</taxon>
        <taxon>Helotiales</taxon>
        <taxon>Mollisiaceae</taxon>
        <taxon>Phialocephala</taxon>
        <taxon>Phialocephala fortinii species complex</taxon>
    </lineage>
</organism>
<name>A0A1L7WPF9_9HELO</name>
<dbReference type="SUPFAM" id="SSF51905">
    <property type="entry name" value="FAD/NAD(P)-binding domain"/>
    <property type="match status" value="1"/>
</dbReference>
<dbReference type="AlphaFoldDB" id="A0A1L7WPF9"/>
<protein>
    <recommendedName>
        <fullName evidence="1">FAD dependent oxidoreductase domain-containing protein</fullName>
    </recommendedName>
</protein>
<dbReference type="STRING" id="576137.A0A1L7WPF9"/>
<dbReference type="Pfam" id="PF01266">
    <property type="entry name" value="DAO"/>
    <property type="match status" value="1"/>
</dbReference>
<dbReference type="PANTHER" id="PTHR13847">
    <property type="entry name" value="SARCOSINE DEHYDROGENASE-RELATED"/>
    <property type="match status" value="1"/>
</dbReference>
<evidence type="ECO:0000313" key="3">
    <source>
        <dbReference type="Proteomes" id="UP000184330"/>
    </source>
</evidence>
<reference evidence="2 3" key="1">
    <citation type="submission" date="2016-03" db="EMBL/GenBank/DDBJ databases">
        <authorList>
            <person name="Ploux O."/>
        </authorList>
    </citation>
    <scope>NUCLEOTIDE SEQUENCE [LARGE SCALE GENOMIC DNA]</scope>
    <source>
        <strain evidence="2 3">UAMH 11012</strain>
    </source>
</reference>